<name>B5F459_SALA4</name>
<dbReference type="KEGG" id="sea:SeAg_B4757"/>
<reference evidence="1 2" key="1">
    <citation type="journal article" date="2011" name="J. Bacteriol.">
        <title>Comparative genomics of 28 Salmonella enterica isolates: evidence for CRISPR-mediated adaptive sublineage evolution.</title>
        <authorList>
            <person name="Fricke W.F."/>
            <person name="Mammel M.K."/>
            <person name="McDermott P.F."/>
            <person name="Tartera C."/>
            <person name="White D.G."/>
            <person name="Leclerc J.E."/>
            <person name="Ravel J."/>
            <person name="Cebula T.A."/>
        </authorList>
    </citation>
    <scope>NUCLEOTIDE SEQUENCE [LARGE SCALE GENOMIC DNA]</scope>
    <source>
        <strain evidence="1 2">SL483</strain>
    </source>
</reference>
<dbReference type="Proteomes" id="UP000008819">
    <property type="component" value="Chromosome"/>
</dbReference>
<evidence type="ECO:0000313" key="1">
    <source>
        <dbReference type="EMBL" id="ACH50149.1"/>
    </source>
</evidence>
<sequence>MSSFLPAAGRLYSEQNIMKMTFPARQQLDAGRMTTTNFADGDSVKDKNANL</sequence>
<evidence type="ECO:0000313" key="2">
    <source>
        <dbReference type="Proteomes" id="UP000008819"/>
    </source>
</evidence>
<dbReference type="EMBL" id="CP001138">
    <property type="protein sequence ID" value="ACH50149.1"/>
    <property type="molecule type" value="Genomic_DNA"/>
</dbReference>
<dbReference type="HOGENOM" id="CLU_3103559_0_0_6"/>
<protein>
    <submittedName>
        <fullName evidence="1">Uncharacterized protein</fullName>
    </submittedName>
</protein>
<accession>B5F459</accession>
<dbReference type="AlphaFoldDB" id="B5F459"/>
<proteinExistence type="predicted"/>
<organism evidence="1 2">
    <name type="scientific">Salmonella agona (strain SL483)</name>
    <dbReference type="NCBI Taxonomy" id="454166"/>
    <lineage>
        <taxon>Bacteria</taxon>
        <taxon>Pseudomonadati</taxon>
        <taxon>Pseudomonadota</taxon>
        <taxon>Gammaproteobacteria</taxon>
        <taxon>Enterobacterales</taxon>
        <taxon>Enterobacteriaceae</taxon>
        <taxon>Salmonella</taxon>
    </lineage>
</organism>
<gene>
    <name evidence="1" type="ordered locus">SeAg_B4757</name>
</gene>